<feature type="transmembrane region" description="Helical" evidence="11">
    <location>
        <begin position="150"/>
        <end position="168"/>
    </location>
</feature>
<evidence type="ECO:0000256" key="4">
    <source>
        <dbReference type="ARBA" id="ARBA00013533"/>
    </source>
</evidence>
<sequence>MYSTLIILSGYTFGTIPGFILSYTAALSGALTVFLLSRHLRPIQTPIQHWLAHTPASIRAAVRAIEKRPRLLFLVRLAPYPYNVMNCLLGAAAPSLSVGRYVGCTALSLVKVVVHTGVGSGIHSFKDYHKDKEVGVLEEEETNSERLARVWTIVGIVMCVVIFVYLSWCARRAVNEELGDEAQDEEERQRFLEDEEMGQVQHAPLQVSNN</sequence>
<comment type="subcellular location">
    <subcellularLocation>
        <location evidence="2">Golgi apparatus membrane</location>
        <topology evidence="2">Multi-pass membrane protein</topology>
    </subcellularLocation>
</comment>
<keyword evidence="14" id="KW-1185">Reference proteome</keyword>
<dbReference type="Proteomes" id="UP001383192">
    <property type="component" value="Unassembled WGS sequence"/>
</dbReference>
<gene>
    <name evidence="13" type="ORF">VNI00_005699</name>
</gene>
<comment type="similarity">
    <text evidence="3">Belongs to the TVP38/TMEM64 family.</text>
</comment>
<evidence type="ECO:0000256" key="11">
    <source>
        <dbReference type="SAM" id="Phobius"/>
    </source>
</evidence>
<protein>
    <recommendedName>
        <fullName evidence="4">Golgi apparatus membrane protein TVP38</fullName>
    </recommendedName>
    <alternativeName>
        <fullName evidence="5">Golgi apparatus membrane protein tvp38</fullName>
    </alternativeName>
</protein>
<keyword evidence="6 11" id="KW-0812">Transmembrane</keyword>
<evidence type="ECO:0000313" key="14">
    <source>
        <dbReference type="Proteomes" id="UP001383192"/>
    </source>
</evidence>
<evidence type="ECO:0000256" key="2">
    <source>
        <dbReference type="ARBA" id="ARBA00004653"/>
    </source>
</evidence>
<keyword evidence="8" id="KW-0333">Golgi apparatus</keyword>
<evidence type="ECO:0000256" key="3">
    <source>
        <dbReference type="ARBA" id="ARBA00008640"/>
    </source>
</evidence>
<dbReference type="InterPro" id="IPR032816">
    <property type="entry name" value="VTT_dom"/>
</dbReference>
<feature type="domain" description="VTT" evidence="12">
    <location>
        <begin position="3"/>
        <end position="120"/>
    </location>
</feature>
<reference evidence="13 14" key="1">
    <citation type="submission" date="2024-01" db="EMBL/GenBank/DDBJ databases">
        <title>A draft genome for a cacao thread blight-causing isolate of Paramarasmius palmivorus.</title>
        <authorList>
            <person name="Baruah I.K."/>
            <person name="Bukari Y."/>
            <person name="Amoako-Attah I."/>
            <person name="Meinhardt L.W."/>
            <person name="Bailey B.A."/>
            <person name="Cohen S.P."/>
        </authorList>
    </citation>
    <scope>NUCLEOTIDE SEQUENCE [LARGE SCALE GENOMIC DNA]</scope>
    <source>
        <strain evidence="13 14">GH-12</strain>
    </source>
</reference>
<evidence type="ECO:0000256" key="6">
    <source>
        <dbReference type="ARBA" id="ARBA00022692"/>
    </source>
</evidence>
<comment type="function">
    <text evidence="1">Golgi membrane protein involved in vesicular trafficking and spindle migration.</text>
</comment>
<evidence type="ECO:0000313" key="13">
    <source>
        <dbReference type="EMBL" id="KAK7049668.1"/>
    </source>
</evidence>
<feature type="transmembrane region" description="Helical" evidence="11">
    <location>
        <begin position="12"/>
        <end position="36"/>
    </location>
</feature>
<dbReference type="InterPro" id="IPR051076">
    <property type="entry name" value="Golgi_membrane_TVP38/TMEM64"/>
</dbReference>
<evidence type="ECO:0000256" key="1">
    <source>
        <dbReference type="ARBA" id="ARBA00002978"/>
    </source>
</evidence>
<keyword evidence="7 11" id="KW-1133">Transmembrane helix</keyword>
<feature type="region of interest" description="Disordered" evidence="10">
    <location>
        <begin position="179"/>
        <end position="210"/>
    </location>
</feature>
<dbReference type="GO" id="GO:0000022">
    <property type="term" value="P:mitotic spindle elongation"/>
    <property type="evidence" value="ECO:0007669"/>
    <property type="project" value="TreeGrafter"/>
</dbReference>
<accession>A0AAW0DDR6</accession>
<evidence type="ECO:0000256" key="7">
    <source>
        <dbReference type="ARBA" id="ARBA00022989"/>
    </source>
</evidence>
<dbReference type="Pfam" id="PF09335">
    <property type="entry name" value="VTT_dom"/>
    <property type="match status" value="1"/>
</dbReference>
<name>A0AAW0DDR6_9AGAR</name>
<dbReference type="PANTHER" id="PTHR47549:SF3">
    <property type="entry name" value="GOLGI APPARATUS MEMBRANE PROTEIN TVP38"/>
    <property type="match status" value="1"/>
</dbReference>
<dbReference type="AlphaFoldDB" id="A0AAW0DDR6"/>
<proteinExistence type="inferred from homology"/>
<evidence type="ECO:0000256" key="5">
    <source>
        <dbReference type="ARBA" id="ARBA00020673"/>
    </source>
</evidence>
<evidence type="ECO:0000256" key="9">
    <source>
        <dbReference type="ARBA" id="ARBA00023136"/>
    </source>
</evidence>
<organism evidence="13 14">
    <name type="scientific">Paramarasmius palmivorus</name>
    <dbReference type="NCBI Taxonomy" id="297713"/>
    <lineage>
        <taxon>Eukaryota</taxon>
        <taxon>Fungi</taxon>
        <taxon>Dikarya</taxon>
        <taxon>Basidiomycota</taxon>
        <taxon>Agaricomycotina</taxon>
        <taxon>Agaricomycetes</taxon>
        <taxon>Agaricomycetidae</taxon>
        <taxon>Agaricales</taxon>
        <taxon>Marasmiineae</taxon>
        <taxon>Marasmiaceae</taxon>
        <taxon>Paramarasmius</taxon>
    </lineage>
</organism>
<dbReference type="PANTHER" id="PTHR47549">
    <property type="entry name" value="GOLGI APPARATUS MEMBRANE PROTEIN TVP38-RELATED"/>
    <property type="match status" value="1"/>
</dbReference>
<comment type="caution">
    <text evidence="13">The sequence shown here is derived from an EMBL/GenBank/DDBJ whole genome shotgun (WGS) entry which is preliminary data.</text>
</comment>
<evidence type="ECO:0000256" key="10">
    <source>
        <dbReference type="SAM" id="MobiDB-lite"/>
    </source>
</evidence>
<evidence type="ECO:0000259" key="12">
    <source>
        <dbReference type="Pfam" id="PF09335"/>
    </source>
</evidence>
<dbReference type="GO" id="GO:0000139">
    <property type="term" value="C:Golgi membrane"/>
    <property type="evidence" value="ECO:0007669"/>
    <property type="project" value="UniProtKB-SubCell"/>
</dbReference>
<dbReference type="GO" id="GO:0016192">
    <property type="term" value="P:vesicle-mediated transport"/>
    <property type="evidence" value="ECO:0007669"/>
    <property type="project" value="TreeGrafter"/>
</dbReference>
<evidence type="ECO:0000256" key="8">
    <source>
        <dbReference type="ARBA" id="ARBA00023034"/>
    </source>
</evidence>
<dbReference type="EMBL" id="JAYKXP010000016">
    <property type="protein sequence ID" value="KAK7049668.1"/>
    <property type="molecule type" value="Genomic_DNA"/>
</dbReference>
<keyword evidence="9 11" id="KW-0472">Membrane</keyword>